<dbReference type="NCBIfam" id="NF002969">
    <property type="entry name" value="PRK03643.1"/>
    <property type="match status" value="1"/>
</dbReference>
<dbReference type="InterPro" id="IPR013131">
    <property type="entry name" value="Mannitol_DH_N"/>
</dbReference>
<dbReference type="InterPro" id="IPR008927">
    <property type="entry name" value="6-PGluconate_DH-like_C_sf"/>
</dbReference>
<evidence type="ECO:0000259" key="3">
    <source>
        <dbReference type="Pfam" id="PF01232"/>
    </source>
</evidence>
<keyword evidence="1" id="KW-0560">Oxidoreductase</keyword>
<dbReference type="SUPFAM" id="SSF51735">
    <property type="entry name" value="NAD(P)-binding Rossmann-fold domains"/>
    <property type="match status" value="1"/>
</dbReference>
<name>C6W004_DYAFD</name>
<accession>C6W004</accession>
<proteinExistence type="predicted"/>
<dbReference type="PANTHER" id="PTHR30524:SF0">
    <property type="entry name" value="ALTRONATE OXIDOREDUCTASE-RELATED"/>
    <property type="match status" value="1"/>
</dbReference>
<dbReference type="RefSeq" id="WP_015813574.1">
    <property type="nucleotide sequence ID" value="NC_013037.1"/>
</dbReference>
<dbReference type="AlphaFoldDB" id="C6W004"/>
<evidence type="ECO:0000313" key="6">
    <source>
        <dbReference type="Proteomes" id="UP000002011"/>
    </source>
</evidence>
<dbReference type="OrthoDB" id="9768714at2"/>
<dbReference type="InterPro" id="IPR013118">
    <property type="entry name" value="Mannitol_DH_C"/>
</dbReference>
<dbReference type="Gene3D" id="3.40.50.720">
    <property type="entry name" value="NAD(P)-binding Rossmann-like Domain"/>
    <property type="match status" value="1"/>
</dbReference>
<dbReference type="InterPro" id="IPR013328">
    <property type="entry name" value="6PGD_dom2"/>
</dbReference>
<organism evidence="5 6">
    <name type="scientific">Dyadobacter fermentans (strain ATCC 700827 / DSM 18053 / CIP 107007 / KCTC 52180 / NS114)</name>
    <dbReference type="NCBI Taxonomy" id="471854"/>
    <lineage>
        <taxon>Bacteria</taxon>
        <taxon>Pseudomonadati</taxon>
        <taxon>Bacteroidota</taxon>
        <taxon>Cytophagia</taxon>
        <taxon>Cytophagales</taxon>
        <taxon>Spirosomataceae</taxon>
        <taxon>Dyadobacter</taxon>
    </lineage>
</organism>
<dbReference type="STRING" id="471854.Dfer_4128"/>
<dbReference type="Gene3D" id="1.10.1040.10">
    <property type="entry name" value="N-(1-d-carboxylethyl)-l-norvaline Dehydrogenase, domain 2"/>
    <property type="match status" value="1"/>
</dbReference>
<dbReference type="Proteomes" id="UP000002011">
    <property type="component" value="Chromosome"/>
</dbReference>
<feature type="domain" description="Mannitol dehydrogenase C-terminal" evidence="4">
    <location>
        <begin position="285"/>
        <end position="483"/>
    </location>
</feature>
<dbReference type="GO" id="GO:0019592">
    <property type="term" value="P:mannitol catabolic process"/>
    <property type="evidence" value="ECO:0007669"/>
    <property type="project" value="TreeGrafter"/>
</dbReference>
<dbReference type="InterPro" id="IPR036291">
    <property type="entry name" value="NAD(P)-bd_dom_sf"/>
</dbReference>
<reference evidence="5 6" key="1">
    <citation type="journal article" date="2009" name="Stand. Genomic Sci.">
        <title>Complete genome sequence of Dyadobacter fermentans type strain (NS114).</title>
        <authorList>
            <person name="Lang E."/>
            <person name="Lapidus A."/>
            <person name="Chertkov O."/>
            <person name="Brettin T."/>
            <person name="Detter J.C."/>
            <person name="Han C."/>
            <person name="Copeland A."/>
            <person name="Glavina Del Rio T."/>
            <person name="Nolan M."/>
            <person name="Chen F."/>
            <person name="Lucas S."/>
            <person name="Tice H."/>
            <person name="Cheng J.F."/>
            <person name="Land M."/>
            <person name="Hauser L."/>
            <person name="Chang Y.J."/>
            <person name="Jeffries C.D."/>
            <person name="Kopitz M."/>
            <person name="Bruce D."/>
            <person name="Goodwin L."/>
            <person name="Pitluck S."/>
            <person name="Ovchinnikova G."/>
            <person name="Pati A."/>
            <person name="Ivanova N."/>
            <person name="Mavrommatis K."/>
            <person name="Chen A."/>
            <person name="Palaniappan K."/>
            <person name="Chain P."/>
            <person name="Bristow J."/>
            <person name="Eisen J.A."/>
            <person name="Markowitz V."/>
            <person name="Hugenholtz P."/>
            <person name="Goker M."/>
            <person name="Rohde M."/>
            <person name="Kyrpides N.C."/>
            <person name="Klenk H.P."/>
        </authorList>
    </citation>
    <scope>NUCLEOTIDE SEQUENCE [LARGE SCALE GENOMIC DNA]</scope>
    <source>
        <strain evidence="6">ATCC 700827 / DSM 18053 / CIP 107007 / KCTC 52180 / NS114</strain>
    </source>
</reference>
<protein>
    <submittedName>
        <fullName evidence="5">Mannitol dehydrogenase domain</fullName>
    </submittedName>
</protein>
<dbReference type="EMBL" id="CP001619">
    <property type="protein sequence ID" value="ACT95331.1"/>
    <property type="molecule type" value="Genomic_DNA"/>
</dbReference>
<evidence type="ECO:0000256" key="2">
    <source>
        <dbReference type="ARBA" id="ARBA00023027"/>
    </source>
</evidence>
<dbReference type="GO" id="GO:0005829">
    <property type="term" value="C:cytosol"/>
    <property type="evidence" value="ECO:0007669"/>
    <property type="project" value="TreeGrafter"/>
</dbReference>
<keyword evidence="2" id="KW-0520">NAD</keyword>
<gene>
    <name evidence="5" type="ordered locus">Dfer_4128</name>
</gene>
<sequence>MSLPQLSPQLLDQQPELLPDHRRLLALPEKIIQFGTGVLLRGLPDYFVNKANAQGIFNGRIVVVKSTSTGGTDAFSEQSNIFSHSIRGIEDGNQVDDAVINTSISRTLAAASDWTAILECARNQEINIVISNTTEVGIQLTDDDISANPPVSFPGKLTAYLLERYRAFNGSAESGMVIVPTELIVGNGPKLKAIVLEQARRHNPDEGFISWLENDNHFCSSLVDRIVPGKPDAETIEALSQKQGFRDDLLIVSEVYRLWAIEGGQHVRDVLSFAQADKGVVIEPNIDLFRELKLRLLNGTHTLASGLAYLHGLDTVREAMENAETAQFIERVMLNELAPAIPYKVDPAQAQEFGRQVLDRFRNPFIRHQLIDITVQYTAKMKMRNIPTLLNHYQQSEEVPALFAKGFAAFLRFMKPVVHKDGGYYGERDGQPYSIRCDSAAYFDEKWKNAASPVDLAQQVLSDVSLWDTDLTLLPGFAEAVKGHMTEPVVTGTSTI</sequence>
<evidence type="ECO:0000256" key="1">
    <source>
        <dbReference type="ARBA" id="ARBA00023002"/>
    </source>
</evidence>
<evidence type="ECO:0000313" key="5">
    <source>
        <dbReference type="EMBL" id="ACT95331.1"/>
    </source>
</evidence>
<dbReference type="Pfam" id="PF01232">
    <property type="entry name" value="Mannitol_dh"/>
    <property type="match status" value="1"/>
</dbReference>
<dbReference type="KEGG" id="dfe:Dfer_4128"/>
<dbReference type="SUPFAM" id="SSF48179">
    <property type="entry name" value="6-phosphogluconate dehydrogenase C-terminal domain-like"/>
    <property type="match status" value="1"/>
</dbReference>
<dbReference type="GO" id="GO:0008926">
    <property type="term" value="F:mannitol-1-phosphate 5-dehydrogenase activity"/>
    <property type="evidence" value="ECO:0007669"/>
    <property type="project" value="TreeGrafter"/>
</dbReference>
<dbReference type="Pfam" id="PF08125">
    <property type="entry name" value="Mannitol_dh_C"/>
    <property type="match status" value="1"/>
</dbReference>
<dbReference type="HOGENOM" id="CLU_027324_1_0_10"/>
<dbReference type="eggNOG" id="COG0246">
    <property type="taxonomic scope" value="Bacteria"/>
</dbReference>
<keyword evidence="6" id="KW-1185">Reference proteome</keyword>
<feature type="domain" description="Mannitol dehydrogenase N-terminal" evidence="3">
    <location>
        <begin position="29"/>
        <end position="265"/>
    </location>
</feature>
<evidence type="ECO:0000259" key="4">
    <source>
        <dbReference type="Pfam" id="PF08125"/>
    </source>
</evidence>
<dbReference type="PANTHER" id="PTHR30524">
    <property type="entry name" value="MANNITOL-1-PHOSPHATE 5-DEHYDROGENASE"/>
    <property type="match status" value="1"/>
</dbReference>